<reference evidence="3 4" key="1">
    <citation type="submission" date="2019-11" db="EMBL/GenBank/DDBJ databases">
        <authorList>
            <person name="Zheng R.K."/>
            <person name="Sun C.M."/>
        </authorList>
    </citation>
    <scope>NUCLEOTIDE SEQUENCE [LARGE SCALE GENOMIC DNA]</scope>
    <source>
        <strain evidence="3 4">WC007</strain>
    </source>
</reference>
<dbReference type="InterPro" id="IPR036291">
    <property type="entry name" value="NAD(P)-bd_dom_sf"/>
</dbReference>
<dbReference type="PANTHER" id="PTHR43249">
    <property type="entry name" value="UDP-N-ACETYL-2-AMINO-2-DEOXY-D-GLUCURONATE OXIDASE"/>
    <property type="match status" value="1"/>
</dbReference>
<dbReference type="SUPFAM" id="SSF51735">
    <property type="entry name" value="NAD(P)-binding Rossmann-fold domains"/>
    <property type="match status" value="1"/>
</dbReference>
<name>A0A6I6JVG6_9BACT</name>
<dbReference type="Proteomes" id="UP000428260">
    <property type="component" value="Chromosome"/>
</dbReference>
<organism evidence="3 4">
    <name type="scientific">Maribellus comscasis</name>
    <dbReference type="NCBI Taxonomy" id="2681766"/>
    <lineage>
        <taxon>Bacteria</taxon>
        <taxon>Pseudomonadati</taxon>
        <taxon>Bacteroidota</taxon>
        <taxon>Bacteroidia</taxon>
        <taxon>Marinilabiliales</taxon>
        <taxon>Prolixibacteraceae</taxon>
        <taxon>Maribellus</taxon>
    </lineage>
</organism>
<feature type="domain" description="Gfo/Idh/MocA-like oxidoreductase N-terminal" evidence="1">
    <location>
        <begin position="3"/>
        <end position="120"/>
    </location>
</feature>
<evidence type="ECO:0000313" key="3">
    <source>
        <dbReference type="EMBL" id="QGY46561.1"/>
    </source>
</evidence>
<dbReference type="Gene3D" id="3.30.360.10">
    <property type="entry name" value="Dihydrodipicolinate Reductase, domain 2"/>
    <property type="match status" value="1"/>
</dbReference>
<evidence type="ECO:0000259" key="1">
    <source>
        <dbReference type="Pfam" id="PF01408"/>
    </source>
</evidence>
<feature type="domain" description="Gfo/Idh/MocA-like oxidoreductase C-terminal" evidence="2">
    <location>
        <begin position="144"/>
        <end position="225"/>
    </location>
</feature>
<dbReference type="AlphaFoldDB" id="A0A6I6JVG6"/>
<evidence type="ECO:0008006" key="5">
    <source>
        <dbReference type="Google" id="ProtNLM"/>
    </source>
</evidence>
<dbReference type="SUPFAM" id="SSF55347">
    <property type="entry name" value="Glyceraldehyde-3-phosphate dehydrogenase-like, C-terminal domain"/>
    <property type="match status" value="1"/>
</dbReference>
<dbReference type="EMBL" id="CP046401">
    <property type="protein sequence ID" value="QGY46561.1"/>
    <property type="molecule type" value="Genomic_DNA"/>
</dbReference>
<dbReference type="GO" id="GO:0000166">
    <property type="term" value="F:nucleotide binding"/>
    <property type="evidence" value="ECO:0007669"/>
    <property type="project" value="InterPro"/>
</dbReference>
<keyword evidence="4" id="KW-1185">Reference proteome</keyword>
<dbReference type="InterPro" id="IPR004104">
    <property type="entry name" value="Gfo/Idh/MocA-like_OxRdtase_C"/>
</dbReference>
<dbReference type="KEGG" id="mcos:GM418_23735"/>
<dbReference type="InterPro" id="IPR052515">
    <property type="entry name" value="Gfo/Idh/MocA_Oxidoreductase"/>
</dbReference>
<dbReference type="PANTHER" id="PTHR43249:SF1">
    <property type="entry name" value="D-GLUCOSIDE 3-DEHYDROGENASE"/>
    <property type="match status" value="1"/>
</dbReference>
<gene>
    <name evidence="3" type="ORF">GM418_23735</name>
</gene>
<dbReference type="Pfam" id="PF01408">
    <property type="entry name" value="GFO_IDH_MocA"/>
    <property type="match status" value="1"/>
</dbReference>
<proteinExistence type="predicted"/>
<sequence length="280" mass="32293">MKKFIIIGVAGYVAVKHLRAVKTVRGKVVAAIDPNDNLEILDEYFPECEYFKSVEDAQTFVNNNSIDFITVCSPSYLHAQHIRFALENQCDVICESPLVLTKKEYEEVKHWEEKSNNKVYNVLQYRYSSALQELKNNFVPGENVYVDFRNYSYRGKWFKQSWKGEPSKSGGLLTILGYHFFDALIWIYGKPVKLEINKESATEIKGVLSLENATVNFELNNQLIEIEKRRKLEIVINGKEISLGKPDEGLFEKSYRDILNKKGFGIREVAETIRLVSKSE</sequence>
<protein>
    <recommendedName>
        <fullName evidence="5">Gfo/Idh/MocA family oxidoreductase</fullName>
    </recommendedName>
</protein>
<evidence type="ECO:0000259" key="2">
    <source>
        <dbReference type="Pfam" id="PF02894"/>
    </source>
</evidence>
<evidence type="ECO:0000313" key="4">
    <source>
        <dbReference type="Proteomes" id="UP000428260"/>
    </source>
</evidence>
<dbReference type="Pfam" id="PF02894">
    <property type="entry name" value="GFO_IDH_MocA_C"/>
    <property type="match status" value="1"/>
</dbReference>
<accession>A0A6I6JVG6</accession>
<dbReference type="Gene3D" id="3.40.50.720">
    <property type="entry name" value="NAD(P)-binding Rossmann-like Domain"/>
    <property type="match status" value="1"/>
</dbReference>
<dbReference type="InterPro" id="IPR000683">
    <property type="entry name" value="Gfo/Idh/MocA-like_OxRdtase_N"/>
</dbReference>
<dbReference type="RefSeq" id="WP_158869692.1">
    <property type="nucleotide sequence ID" value="NZ_CP046401.1"/>
</dbReference>